<organism evidence="1 2">
    <name type="scientific">Truncatella angustata</name>
    <dbReference type="NCBI Taxonomy" id="152316"/>
    <lineage>
        <taxon>Eukaryota</taxon>
        <taxon>Fungi</taxon>
        <taxon>Dikarya</taxon>
        <taxon>Ascomycota</taxon>
        <taxon>Pezizomycotina</taxon>
        <taxon>Sordariomycetes</taxon>
        <taxon>Xylariomycetidae</taxon>
        <taxon>Amphisphaeriales</taxon>
        <taxon>Sporocadaceae</taxon>
        <taxon>Truncatella</taxon>
    </lineage>
</organism>
<proteinExistence type="predicted"/>
<evidence type="ECO:0000313" key="1">
    <source>
        <dbReference type="EMBL" id="KAH6645065.1"/>
    </source>
</evidence>
<accession>A0A9P8UBK9</accession>
<sequence length="411" mass="43440">MPCIIIRNRGGRSQEFQVHGFNNNQNVTVNAGTEVSIDAPDGQSGAVIAVYDGQVAEQAEITKCGWNGNDVVDISNICGGGGNMTVQQVGDDPRQYKGHETFMQACNNAWHGADQDTRNQIQSHVFLDDNGNVKRIGAPKENQALERFVRTFAQGRTYIGVGAWGDSAGDAGDNAQSSAGVGSKDILITYSDGDASPEGGNFGAQSVEEPSSGGFSIASAPEEQSYAPGIVLTNRGSNEHTYYFYDNYWNGNGTAGANFDNPLKNVTLAPGASTHVPLDLQFKGRVQKGTELPATWVEFQIRADDDQAAHGDISLQQGCDCAAEIASTDGSNVSNGFSNEILQGAPEAAIRRKPNGEVALDTTVGNWNGGPNQATIDYLTNTLGQGKVYILGGTGVPDVASKNNCLAVTFY</sequence>
<protein>
    <submittedName>
        <fullName evidence="1">Uncharacterized protein</fullName>
    </submittedName>
</protein>
<dbReference type="EMBL" id="JAGPXC010000012">
    <property type="protein sequence ID" value="KAH6645065.1"/>
    <property type="molecule type" value="Genomic_DNA"/>
</dbReference>
<gene>
    <name evidence="1" type="ORF">BKA67DRAFT_542050</name>
</gene>
<dbReference type="RefSeq" id="XP_045951579.1">
    <property type="nucleotide sequence ID" value="XM_046101041.1"/>
</dbReference>
<dbReference type="GeneID" id="70129933"/>
<keyword evidence="2" id="KW-1185">Reference proteome</keyword>
<reference evidence="1" key="1">
    <citation type="journal article" date="2021" name="Nat. Commun.">
        <title>Genetic determinants of endophytism in the Arabidopsis root mycobiome.</title>
        <authorList>
            <person name="Mesny F."/>
            <person name="Miyauchi S."/>
            <person name="Thiergart T."/>
            <person name="Pickel B."/>
            <person name="Atanasova L."/>
            <person name="Karlsson M."/>
            <person name="Huettel B."/>
            <person name="Barry K.W."/>
            <person name="Haridas S."/>
            <person name="Chen C."/>
            <person name="Bauer D."/>
            <person name="Andreopoulos W."/>
            <person name="Pangilinan J."/>
            <person name="LaButti K."/>
            <person name="Riley R."/>
            <person name="Lipzen A."/>
            <person name="Clum A."/>
            <person name="Drula E."/>
            <person name="Henrissat B."/>
            <person name="Kohler A."/>
            <person name="Grigoriev I.V."/>
            <person name="Martin F.M."/>
            <person name="Hacquard S."/>
        </authorList>
    </citation>
    <scope>NUCLEOTIDE SEQUENCE</scope>
    <source>
        <strain evidence="1">MPI-SDFR-AT-0073</strain>
    </source>
</reference>
<dbReference type="Proteomes" id="UP000758603">
    <property type="component" value="Unassembled WGS sequence"/>
</dbReference>
<comment type="caution">
    <text evidence="1">The sequence shown here is derived from an EMBL/GenBank/DDBJ whole genome shotgun (WGS) entry which is preliminary data.</text>
</comment>
<dbReference type="AlphaFoldDB" id="A0A9P8UBK9"/>
<evidence type="ECO:0000313" key="2">
    <source>
        <dbReference type="Proteomes" id="UP000758603"/>
    </source>
</evidence>
<dbReference type="OrthoDB" id="5959761at2759"/>
<name>A0A9P8UBK9_9PEZI</name>